<dbReference type="EnsemblMetazoa" id="AMAM015446-RA">
    <property type="protein sequence ID" value="AMAM015446-PA"/>
    <property type="gene ID" value="AMAM015446"/>
</dbReference>
<dbReference type="InterPro" id="IPR016090">
    <property type="entry name" value="PLA2-like_dom"/>
</dbReference>
<dbReference type="Proteomes" id="UP000075901">
    <property type="component" value="Unassembled WGS sequence"/>
</dbReference>
<reference evidence="8" key="1">
    <citation type="submission" date="2013-09" db="EMBL/GenBank/DDBJ databases">
        <title>The Genome Sequence of Anopheles maculatus species B.</title>
        <authorList>
            <consortium name="The Broad Institute Genomics Platform"/>
            <person name="Neafsey D.E."/>
            <person name="Besansky N."/>
            <person name="Howell P."/>
            <person name="Walton C."/>
            <person name="Young S.K."/>
            <person name="Zeng Q."/>
            <person name="Gargeya S."/>
            <person name="Fitzgerald M."/>
            <person name="Haas B."/>
            <person name="Abouelleil A."/>
            <person name="Allen A.W."/>
            <person name="Alvarado L."/>
            <person name="Arachchi H.M."/>
            <person name="Berlin A.M."/>
            <person name="Chapman S.B."/>
            <person name="Gainer-Dewar J."/>
            <person name="Goldberg J."/>
            <person name="Griggs A."/>
            <person name="Gujja S."/>
            <person name="Hansen M."/>
            <person name="Howarth C."/>
            <person name="Imamovic A."/>
            <person name="Ireland A."/>
            <person name="Larimer J."/>
            <person name="McCowan C."/>
            <person name="Murphy C."/>
            <person name="Pearson M."/>
            <person name="Poon T.W."/>
            <person name="Priest M."/>
            <person name="Roberts A."/>
            <person name="Saif S."/>
            <person name="Shea T."/>
            <person name="Sisk P."/>
            <person name="Sykes S."/>
            <person name="Wortman J."/>
            <person name="Nusbaum C."/>
            <person name="Birren B."/>
        </authorList>
    </citation>
    <scope>NUCLEOTIDE SEQUENCE [LARGE SCALE GENOMIC DNA]</scope>
    <source>
        <strain evidence="8">maculatus3</strain>
    </source>
</reference>
<dbReference type="AlphaFoldDB" id="A0A182SXJ6"/>
<accession>A0A182SXJ6</accession>
<dbReference type="InterPro" id="IPR036444">
    <property type="entry name" value="PLipase_A2_dom_sf"/>
</dbReference>
<organism evidence="7 8">
    <name type="scientific">Anopheles maculatus</name>
    <dbReference type="NCBI Taxonomy" id="74869"/>
    <lineage>
        <taxon>Eukaryota</taxon>
        <taxon>Metazoa</taxon>
        <taxon>Ecdysozoa</taxon>
        <taxon>Arthropoda</taxon>
        <taxon>Hexapoda</taxon>
        <taxon>Insecta</taxon>
        <taxon>Pterygota</taxon>
        <taxon>Neoptera</taxon>
        <taxon>Endopterygota</taxon>
        <taxon>Diptera</taxon>
        <taxon>Nematocera</taxon>
        <taxon>Culicoidea</taxon>
        <taxon>Culicidae</taxon>
        <taxon>Anophelinae</taxon>
        <taxon>Anopheles</taxon>
        <taxon>Anopheles maculatus group</taxon>
    </lineage>
</organism>
<sequence length="75" mass="8940">MSNKLSKTCAIKFRTCLKMADSSDANLVGKLFFNIVQMKCFVLKPETVCVKRTWWNKCEKKIRRKRAHLRDNRKF</sequence>
<keyword evidence="3" id="KW-0442">Lipid degradation</keyword>
<evidence type="ECO:0000313" key="8">
    <source>
        <dbReference type="Proteomes" id="UP000075901"/>
    </source>
</evidence>
<proteinExistence type="predicted"/>
<dbReference type="SUPFAM" id="SSF48619">
    <property type="entry name" value="Phospholipase A2, PLA2"/>
    <property type="match status" value="1"/>
</dbReference>
<dbReference type="PANTHER" id="PTHR12253">
    <property type="entry name" value="RH14732P"/>
    <property type="match status" value="1"/>
</dbReference>
<feature type="domain" description="Phospholipase A2-like central" evidence="6">
    <location>
        <begin position="7"/>
        <end position="43"/>
    </location>
</feature>
<dbReference type="GO" id="GO:0050482">
    <property type="term" value="P:arachidonate secretion"/>
    <property type="evidence" value="ECO:0007669"/>
    <property type="project" value="InterPro"/>
</dbReference>
<reference evidence="7" key="2">
    <citation type="submission" date="2020-05" db="UniProtKB">
        <authorList>
            <consortium name="EnsemblMetazoa"/>
        </authorList>
    </citation>
    <scope>IDENTIFICATION</scope>
    <source>
        <strain evidence="7">maculatus3</strain>
    </source>
</reference>
<dbReference type="GO" id="GO:0004623">
    <property type="term" value="F:phospholipase A2 activity"/>
    <property type="evidence" value="ECO:0007669"/>
    <property type="project" value="UniProtKB-EC"/>
</dbReference>
<name>A0A182SXJ6_9DIPT</name>
<comment type="cofactor">
    <cofactor evidence="1">
        <name>Ca(2+)</name>
        <dbReference type="ChEBI" id="CHEBI:29108"/>
    </cofactor>
</comment>
<dbReference type="Pfam" id="PF05826">
    <property type="entry name" value="Phospholip_A2_2"/>
    <property type="match status" value="1"/>
</dbReference>
<keyword evidence="4" id="KW-0443">Lipid metabolism</keyword>
<protein>
    <recommendedName>
        <fullName evidence="2">phospholipase A2</fullName>
        <ecNumber evidence="2">3.1.1.4</ecNumber>
    </recommendedName>
    <alternativeName>
        <fullName evidence="5">Phosphatidylcholine 2-acylhydrolase</fullName>
    </alternativeName>
</protein>
<dbReference type="GO" id="GO:0016042">
    <property type="term" value="P:lipid catabolic process"/>
    <property type="evidence" value="ECO:0007669"/>
    <property type="project" value="UniProtKB-KW"/>
</dbReference>
<evidence type="ECO:0000256" key="3">
    <source>
        <dbReference type="ARBA" id="ARBA00022963"/>
    </source>
</evidence>
<evidence type="ECO:0000256" key="1">
    <source>
        <dbReference type="ARBA" id="ARBA00001913"/>
    </source>
</evidence>
<evidence type="ECO:0000256" key="4">
    <source>
        <dbReference type="ARBA" id="ARBA00023098"/>
    </source>
</evidence>
<dbReference type="VEuPathDB" id="VectorBase:AMAM015446"/>
<keyword evidence="8" id="KW-1185">Reference proteome</keyword>
<evidence type="ECO:0000256" key="5">
    <source>
        <dbReference type="ARBA" id="ARBA00029903"/>
    </source>
</evidence>
<evidence type="ECO:0000313" key="7">
    <source>
        <dbReference type="EnsemblMetazoa" id="AMAM015446-PA"/>
    </source>
</evidence>
<evidence type="ECO:0000256" key="2">
    <source>
        <dbReference type="ARBA" id="ARBA00013278"/>
    </source>
</evidence>
<dbReference type="GO" id="GO:0006644">
    <property type="term" value="P:phospholipid metabolic process"/>
    <property type="evidence" value="ECO:0007669"/>
    <property type="project" value="InterPro"/>
</dbReference>
<dbReference type="Gene3D" id="1.20.90.10">
    <property type="entry name" value="Phospholipase A2 domain"/>
    <property type="match status" value="1"/>
</dbReference>
<evidence type="ECO:0000259" key="6">
    <source>
        <dbReference type="Pfam" id="PF05826"/>
    </source>
</evidence>
<dbReference type="EC" id="3.1.1.4" evidence="2"/>